<gene>
    <name evidence="2" type="ORF">SAMN02982922_3229</name>
</gene>
<protein>
    <submittedName>
        <fullName evidence="2">Uncharacterized protein</fullName>
    </submittedName>
</protein>
<evidence type="ECO:0000313" key="2">
    <source>
        <dbReference type="EMBL" id="SMH45517.1"/>
    </source>
</evidence>
<feature type="chain" id="PRO_5013027701" evidence="1">
    <location>
        <begin position="23"/>
        <end position="138"/>
    </location>
</feature>
<sequence length="138" mass="15032">MRRHVLRAAGALMLVATLPAAAADAFVSGVYLRSQELCDQAKKDGIESVLEEGNVLLTERGFESYEYNCEFLTVTPATRAPGWVVTALCQEPGYAFPDVLSVIKMNDTQLDFASVRTTTEEDPGNSGSYFLCEGVEMP</sequence>
<name>A0A1X7P5M8_9HYPH</name>
<accession>A0A1X7P5M8</accession>
<evidence type="ECO:0000256" key="1">
    <source>
        <dbReference type="SAM" id="SignalP"/>
    </source>
</evidence>
<dbReference type="RefSeq" id="WP_244561755.1">
    <property type="nucleotide sequence ID" value="NZ_FXBL01000004.1"/>
</dbReference>
<keyword evidence="1" id="KW-0732">Signal</keyword>
<dbReference type="Proteomes" id="UP000193083">
    <property type="component" value="Unassembled WGS sequence"/>
</dbReference>
<organism evidence="2 3">
    <name type="scientific">Mesorhizobium australicum</name>
    <dbReference type="NCBI Taxonomy" id="536018"/>
    <lineage>
        <taxon>Bacteria</taxon>
        <taxon>Pseudomonadati</taxon>
        <taxon>Pseudomonadota</taxon>
        <taxon>Alphaproteobacteria</taxon>
        <taxon>Hyphomicrobiales</taxon>
        <taxon>Phyllobacteriaceae</taxon>
        <taxon>Mesorhizobium</taxon>
    </lineage>
</organism>
<feature type="signal peptide" evidence="1">
    <location>
        <begin position="1"/>
        <end position="22"/>
    </location>
</feature>
<evidence type="ECO:0000313" key="3">
    <source>
        <dbReference type="Proteomes" id="UP000193083"/>
    </source>
</evidence>
<keyword evidence="3" id="KW-1185">Reference proteome</keyword>
<dbReference type="AlphaFoldDB" id="A0A1X7P5M8"/>
<reference evidence="2 3" key="1">
    <citation type="submission" date="2017-04" db="EMBL/GenBank/DDBJ databases">
        <authorList>
            <person name="Afonso C.L."/>
            <person name="Miller P.J."/>
            <person name="Scott M.A."/>
            <person name="Spackman E."/>
            <person name="Goraichik I."/>
            <person name="Dimitrov K.M."/>
            <person name="Suarez D.L."/>
            <person name="Swayne D.E."/>
        </authorList>
    </citation>
    <scope>NUCLEOTIDE SEQUENCE [LARGE SCALE GENOMIC DNA]</scope>
    <source>
        <strain evidence="2 3">B5P</strain>
    </source>
</reference>
<proteinExistence type="predicted"/>
<dbReference type="EMBL" id="FXBL01000004">
    <property type="protein sequence ID" value="SMH45517.1"/>
    <property type="molecule type" value="Genomic_DNA"/>
</dbReference>